<evidence type="ECO:0000313" key="2">
    <source>
        <dbReference type="EMBL" id="TDG38553.1"/>
    </source>
</evidence>
<dbReference type="EMBL" id="LSRL02002918">
    <property type="protein sequence ID" value="TDG38553.1"/>
    <property type="molecule type" value="Genomic_DNA"/>
</dbReference>
<gene>
    <name evidence="2" type="ORF">AWZ03_015025</name>
</gene>
<accession>A0A484AP24</accession>
<feature type="compositionally biased region" description="Basic and acidic residues" evidence="1">
    <location>
        <begin position="34"/>
        <end position="50"/>
    </location>
</feature>
<organism evidence="2 3">
    <name type="scientific">Drosophila navojoa</name>
    <name type="common">Fruit fly</name>
    <dbReference type="NCBI Taxonomy" id="7232"/>
    <lineage>
        <taxon>Eukaryota</taxon>
        <taxon>Metazoa</taxon>
        <taxon>Ecdysozoa</taxon>
        <taxon>Arthropoda</taxon>
        <taxon>Hexapoda</taxon>
        <taxon>Insecta</taxon>
        <taxon>Pterygota</taxon>
        <taxon>Neoptera</taxon>
        <taxon>Endopterygota</taxon>
        <taxon>Diptera</taxon>
        <taxon>Brachycera</taxon>
        <taxon>Muscomorpha</taxon>
        <taxon>Ephydroidea</taxon>
        <taxon>Drosophilidae</taxon>
        <taxon>Drosophila</taxon>
    </lineage>
</organism>
<protein>
    <submittedName>
        <fullName evidence="2">Uncharacterized protein</fullName>
    </submittedName>
</protein>
<sequence length="166" mass="18737">MIALLLRNQITSRCNLPFAISHLRRTLSNGKTPSEIDKDLDKDDNMKDPKGAQPAIEMPKKINLETTLMRSPSDGKFVLSIRQVQALNNSVIKLPAKMTQSMTMCTKGNDSQKGSDSNKSGDEKPKDLLAMTEEELAKKKIRVQKCLKPLRNIRRFMKPGTLERKQ</sequence>
<feature type="region of interest" description="Disordered" evidence="1">
    <location>
        <begin position="29"/>
        <end position="55"/>
    </location>
</feature>
<evidence type="ECO:0000256" key="1">
    <source>
        <dbReference type="SAM" id="MobiDB-lite"/>
    </source>
</evidence>
<comment type="caution">
    <text evidence="2">The sequence shown here is derived from an EMBL/GenBank/DDBJ whole genome shotgun (WGS) entry which is preliminary data.</text>
</comment>
<dbReference type="AlphaFoldDB" id="A0A484AP24"/>
<dbReference type="Proteomes" id="UP000295192">
    <property type="component" value="Unassembled WGS sequence"/>
</dbReference>
<feature type="region of interest" description="Disordered" evidence="1">
    <location>
        <begin position="104"/>
        <end position="131"/>
    </location>
</feature>
<reference evidence="2 3" key="1">
    <citation type="journal article" date="2019" name="J. Hered.">
        <title>An Improved Genome Assembly for Drosophila navojoa, the Basal Species in the mojavensis Cluster.</title>
        <authorList>
            <person name="Vanderlinde T."/>
            <person name="Dupim E.G."/>
            <person name="Nazario-Yepiz N.O."/>
            <person name="Carvalho A.B."/>
        </authorList>
    </citation>
    <scope>NUCLEOTIDE SEQUENCE [LARGE SCALE GENOMIC DNA]</scope>
    <source>
        <strain evidence="2">Navoj_Jal97</strain>
        <tissue evidence="2">Whole organism</tissue>
    </source>
</reference>
<evidence type="ECO:0000313" key="3">
    <source>
        <dbReference type="Proteomes" id="UP000295192"/>
    </source>
</evidence>
<keyword evidence="3" id="KW-1185">Reference proteome</keyword>
<feature type="compositionally biased region" description="Polar residues" evidence="1">
    <location>
        <begin position="104"/>
        <end position="118"/>
    </location>
</feature>
<proteinExistence type="predicted"/>
<feature type="non-terminal residue" evidence="2">
    <location>
        <position position="166"/>
    </location>
</feature>
<name>A0A484AP24_DRONA</name>